<dbReference type="EMBL" id="JBHLZU010000033">
    <property type="protein sequence ID" value="MFB9909151.1"/>
    <property type="molecule type" value="Genomic_DNA"/>
</dbReference>
<name>A0ABV6AB63_9PSEU</name>
<dbReference type="InterPro" id="IPR001173">
    <property type="entry name" value="Glyco_trans_2-like"/>
</dbReference>
<protein>
    <submittedName>
        <fullName evidence="2">Glycosyltransferase family 2 protein</fullName>
    </submittedName>
</protein>
<proteinExistence type="predicted"/>
<dbReference type="Gene3D" id="3.90.550.10">
    <property type="entry name" value="Spore Coat Polysaccharide Biosynthesis Protein SpsA, Chain A"/>
    <property type="match status" value="1"/>
</dbReference>
<evidence type="ECO:0000313" key="3">
    <source>
        <dbReference type="Proteomes" id="UP001589693"/>
    </source>
</evidence>
<accession>A0ABV6AB63</accession>
<gene>
    <name evidence="2" type="ORF">ACFFQA_34880</name>
</gene>
<dbReference type="Proteomes" id="UP001589693">
    <property type="component" value="Unassembled WGS sequence"/>
</dbReference>
<reference evidence="2 3" key="1">
    <citation type="submission" date="2024-09" db="EMBL/GenBank/DDBJ databases">
        <authorList>
            <person name="Sun Q."/>
            <person name="Mori K."/>
        </authorList>
    </citation>
    <scope>NUCLEOTIDE SEQUENCE [LARGE SCALE GENOMIC DNA]</scope>
    <source>
        <strain evidence="2 3">TBRC 7907</strain>
    </source>
</reference>
<dbReference type="Pfam" id="PF00535">
    <property type="entry name" value="Glycos_transf_2"/>
    <property type="match status" value="1"/>
</dbReference>
<evidence type="ECO:0000313" key="2">
    <source>
        <dbReference type="EMBL" id="MFB9909151.1"/>
    </source>
</evidence>
<organism evidence="2 3">
    <name type="scientific">Allokutzneria oryzae</name>
    <dbReference type="NCBI Taxonomy" id="1378989"/>
    <lineage>
        <taxon>Bacteria</taxon>
        <taxon>Bacillati</taxon>
        <taxon>Actinomycetota</taxon>
        <taxon>Actinomycetes</taxon>
        <taxon>Pseudonocardiales</taxon>
        <taxon>Pseudonocardiaceae</taxon>
        <taxon>Allokutzneria</taxon>
    </lineage>
</organism>
<dbReference type="PANTHER" id="PTHR22916:SF56">
    <property type="entry name" value="GLYCOSYL TRANSFERASE"/>
    <property type="match status" value="1"/>
</dbReference>
<evidence type="ECO:0000259" key="1">
    <source>
        <dbReference type="Pfam" id="PF00535"/>
    </source>
</evidence>
<dbReference type="InterPro" id="IPR029044">
    <property type="entry name" value="Nucleotide-diphossugar_trans"/>
</dbReference>
<dbReference type="PANTHER" id="PTHR22916">
    <property type="entry name" value="GLYCOSYLTRANSFERASE"/>
    <property type="match status" value="1"/>
</dbReference>
<keyword evidence="3" id="KW-1185">Reference proteome</keyword>
<dbReference type="SUPFAM" id="SSF53448">
    <property type="entry name" value="Nucleotide-diphospho-sugar transferases"/>
    <property type="match status" value="1"/>
</dbReference>
<feature type="domain" description="Glycosyltransferase 2-like" evidence="1">
    <location>
        <begin position="22"/>
        <end position="188"/>
    </location>
</feature>
<comment type="caution">
    <text evidence="2">The sequence shown here is derived from an EMBL/GenBank/DDBJ whole genome shotgun (WGS) entry which is preliminary data.</text>
</comment>
<dbReference type="RefSeq" id="WP_377861650.1">
    <property type="nucleotide sequence ID" value="NZ_JBHLZU010000033.1"/>
</dbReference>
<sequence length="314" mass="35734">MDHQIPRQAPPLTGRAPVPVAVGLPVYNGEPYLASSLKSLLAQTGVDFELHIADNCSTDGTEELCRELARRDKRVVYHRRPRNVGVTANHNMLVNEVNSPYFTWAASDDAYAPDRLHKLYEALRYRYDAVLSFTSATQIDSSGKVIGGWDDVCNTDHIDPVLRLRDLIAKEHENYHCYGLFRREVLRKTQLLPPVKNNDRILVAELALHGPFVEVRERLLLHRLHERRLTQCTSQREWYRTQRTDGRKIVLPNVEEAGWYVRAVKRSPLSATDRGRAMLALYPWFRANAVPMARNVVKAAVDGARIAVAGKPRL</sequence>